<evidence type="ECO:0000259" key="1">
    <source>
        <dbReference type="Pfam" id="PF12680"/>
    </source>
</evidence>
<dbReference type="SUPFAM" id="SSF54427">
    <property type="entry name" value="NTF2-like"/>
    <property type="match status" value="1"/>
</dbReference>
<evidence type="ECO:0000313" key="2">
    <source>
        <dbReference type="Proteomes" id="UP000887540"/>
    </source>
</evidence>
<sequence>MPFGQAEIDKIINEIDAKFMAAMEAGDVEKCLEFYHEHATVILHGHKEVAYGKEAIKTVLEKSFEGGPTTYKCTKIKNSGTGDGEFLISKGLVECHVSDMEEPFKVWGLVVYKRETDGSYKIYREENDFEKPID</sequence>
<dbReference type="Pfam" id="PF12680">
    <property type="entry name" value="SnoaL_2"/>
    <property type="match status" value="1"/>
</dbReference>
<evidence type="ECO:0000313" key="3">
    <source>
        <dbReference type="WBParaSite" id="ACRNAN_scaffold4235.g20996.t1"/>
    </source>
</evidence>
<protein>
    <submittedName>
        <fullName evidence="3">SnoaL-like domain-containing protein</fullName>
    </submittedName>
</protein>
<organism evidence="2 3">
    <name type="scientific">Acrobeloides nanus</name>
    <dbReference type="NCBI Taxonomy" id="290746"/>
    <lineage>
        <taxon>Eukaryota</taxon>
        <taxon>Metazoa</taxon>
        <taxon>Ecdysozoa</taxon>
        <taxon>Nematoda</taxon>
        <taxon>Chromadorea</taxon>
        <taxon>Rhabditida</taxon>
        <taxon>Tylenchina</taxon>
        <taxon>Cephalobomorpha</taxon>
        <taxon>Cephaloboidea</taxon>
        <taxon>Cephalobidae</taxon>
        <taxon>Acrobeloides</taxon>
    </lineage>
</organism>
<dbReference type="AlphaFoldDB" id="A0A914DW37"/>
<reference evidence="3" key="1">
    <citation type="submission" date="2022-11" db="UniProtKB">
        <authorList>
            <consortium name="WormBaseParasite"/>
        </authorList>
    </citation>
    <scope>IDENTIFICATION</scope>
</reference>
<dbReference type="InterPro" id="IPR032710">
    <property type="entry name" value="NTF2-like_dom_sf"/>
</dbReference>
<dbReference type="Gene3D" id="3.10.450.50">
    <property type="match status" value="1"/>
</dbReference>
<dbReference type="WBParaSite" id="ACRNAN_scaffold4235.g20996.t1">
    <property type="protein sequence ID" value="ACRNAN_scaffold4235.g20996.t1"/>
    <property type="gene ID" value="ACRNAN_scaffold4235.g20996"/>
</dbReference>
<keyword evidence="2" id="KW-1185">Reference proteome</keyword>
<proteinExistence type="predicted"/>
<dbReference type="Proteomes" id="UP000887540">
    <property type="component" value="Unplaced"/>
</dbReference>
<accession>A0A914DW37</accession>
<name>A0A914DW37_9BILA</name>
<feature type="domain" description="SnoaL-like" evidence="1">
    <location>
        <begin position="18"/>
        <end position="118"/>
    </location>
</feature>
<dbReference type="InterPro" id="IPR037401">
    <property type="entry name" value="SnoaL-like"/>
</dbReference>